<evidence type="ECO:0000256" key="1">
    <source>
        <dbReference type="SAM" id="MobiDB-lite"/>
    </source>
</evidence>
<organism evidence="2 3">
    <name type="scientific">Candidatus Brachybacterium intestinipullorum</name>
    <dbReference type="NCBI Taxonomy" id="2838512"/>
    <lineage>
        <taxon>Bacteria</taxon>
        <taxon>Bacillati</taxon>
        <taxon>Actinomycetota</taxon>
        <taxon>Actinomycetes</taxon>
        <taxon>Micrococcales</taxon>
        <taxon>Dermabacteraceae</taxon>
        <taxon>Brachybacterium</taxon>
    </lineage>
</organism>
<comment type="caution">
    <text evidence="2">The sequence shown here is derived from an EMBL/GenBank/DDBJ whole genome shotgun (WGS) entry which is preliminary data.</text>
</comment>
<evidence type="ECO:0000313" key="2">
    <source>
        <dbReference type="EMBL" id="HJC69482.1"/>
    </source>
</evidence>
<sequence>MSALPSGAEDEIPGQDETHDRIRVLLRSATSALLQAQPGLLAFRDHRPQRDRSSGGAWHGLQTFCHVSALLAADGRPDPDPARSARLLEAVERSVLPHGLHRRSAEEAHGVRTATWAGPEGDLLELIVGVRVAVRAISGPFLPGSLDPVTTTSPVTALSPATPPARPAR</sequence>
<protein>
    <submittedName>
        <fullName evidence="2">Uncharacterized protein</fullName>
    </submittedName>
</protein>
<dbReference type="AlphaFoldDB" id="A0A9D2Q153"/>
<proteinExistence type="predicted"/>
<dbReference type="Proteomes" id="UP000823854">
    <property type="component" value="Unassembled WGS sequence"/>
</dbReference>
<accession>A0A9D2Q153</accession>
<evidence type="ECO:0000313" key="3">
    <source>
        <dbReference type="Proteomes" id="UP000823854"/>
    </source>
</evidence>
<reference evidence="2" key="1">
    <citation type="journal article" date="2021" name="PeerJ">
        <title>Extensive microbial diversity within the chicken gut microbiome revealed by metagenomics and culture.</title>
        <authorList>
            <person name="Gilroy R."/>
            <person name="Ravi A."/>
            <person name="Getino M."/>
            <person name="Pursley I."/>
            <person name="Horton D.L."/>
            <person name="Alikhan N.F."/>
            <person name="Baker D."/>
            <person name="Gharbi K."/>
            <person name="Hall N."/>
            <person name="Watson M."/>
            <person name="Adriaenssens E.M."/>
            <person name="Foster-Nyarko E."/>
            <person name="Jarju S."/>
            <person name="Secka A."/>
            <person name="Antonio M."/>
            <person name="Oren A."/>
            <person name="Chaudhuri R.R."/>
            <person name="La Ragione R."/>
            <person name="Hildebrand F."/>
            <person name="Pallen M.J."/>
        </authorList>
    </citation>
    <scope>NUCLEOTIDE SEQUENCE</scope>
    <source>
        <strain evidence="2">CHK130-7132</strain>
    </source>
</reference>
<feature type="region of interest" description="Disordered" evidence="1">
    <location>
        <begin position="143"/>
        <end position="169"/>
    </location>
</feature>
<gene>
    <name evidence="2" type="ORF">H9932_07365</name>
</gene>
<name>A0A9D2Q153_9MICO</name>
<dbReference type="EMBL" id="DWWC01000141">
    <property type="protein sequence ID" value="HJC69482.1"/>
    <property type="molecule type" value="Genomic_DNA"/>
</dbReference>
<reference evidence="2" key="2">
    <citation type="submission" date="2021-04" db="EMBL/GenBank/DDBJ databases">
        <authorList>
            <person name="Gilroy R."/>
        </authorList>
    </citation>
    <scope>NUCLEOTIDE SEQUENCE</scope>
    <source>
        <strain evidence="2">CHK130-7132</strain>
    </source>
</reference>